<accession>A0A1X2IPD4</accession>
<dbReference type="Pfam" id="PF00046">
    <property type="entry name" value="Homeodomain"/>
    <property type="match status" value="1"/>
</dbReference>
<evidence type="ECO:0000256" key="3">
    <source>
        <dbReference type="SAM" id="MobiDB-lite"/>
    </source>
</evidence>
<dbReference type="OrthoDB" id="6159439at2759"/>
<feature type="compositionally biased region" description="Basic and acidic residues" evidence="3">
    <location>
        <begin position="23"/>
        <end position="48"/>
    </location>
</feature>
<evidence type="ECO:0000313" key="5">
    <source>
        <dbReference type="EMBL" id="ORZ19391.1"/>
    </source>
</evidence>
<gene>
    <name evidence="5" type="ORF">BCR42DRAFT_449146</name>
</gene>
<dbReference type="AlphaFoldDB" id="A0A1X2IPD4"/>
<comment type="caution">
    <text evidence="5">The sequence shown here is derived from an EMBL/GenBank/DDBJ whole genome shotgun (WGS) entry which is preliminary data.</text>
</comment>
<reference evidence="5 6" key="1">
    <citation type="submission" date="2016-07" db="EMBL/GenBank/DDBJ databases">
        <title>Pervasive Adenine N6-methylation of Active Genes in Fungi.</title>
        <authorList>
            <consortium name="DOE Joint Genome Institute"/>
            <person name="Mondo S.J."/>
            <person name="Dannebaum R.O."/>
            <person name="Kuo R.C."/>
            <person name="Labutti K."/>
            <person name="Haridas S."/>
            <person name="Kuo A."/>
            <person name="Salamov A."/>
            <person name="Ahrendt S.R."/>
            <person name="Lipzen A."/>
            <person name="Sullivan W."/>
            <person name="Andreopoulos W.B."/>
            <person name="Clum A."/>
            <person name="Lindquist E."/>
            <person name="Daum C."/>
            <person name="Ramamoorthy G.K."/>
            <person name="Gryganskyi A."/>
            <person name="Culley D."/>
            <person name="Magnuson J.K."/>
            <person name="James T.Y."/>
            <person name="O'Malley M.A."/>
            <person name="Stajich J.E."/>
            <person name="Spatafora J.W."/>
            <person name="Visel A."/>
            <person name="Grigoriev I.V."/>
        </authorList>
    </citation>
    <scope>NUCLEOTIDE SEQUENCE [LARGE SCALE GENOMIC DNA]</scope>
    <source>
        <strain evidence="5 6">NRRL 1336</strain>
    </source>
</reference>
<dbReference type="STRING" id="90262.A0A1X2IPD4"/>
<feature type="compositionally biased region" description="Pro residues" evidence="3">
    <location>
        <begin position="1"/>
        <end position="10"/>
    </location>
</feature>
<feature type="compositionally biased region" description="Polar residues" evidence="3">
    <location>
        <begin position="104"/>
        <end position="117"/>
    </location>
</feature>
<evidence type="ECO:0000259" key="4">
    <source>
        <dbReference type="PROSITE" id="PS50071"/>
    </source>
</evidence>
<dbReference type="Gene3D" id="1.10.10.60">
    <property type="entry name" value="Homeodomain-like"/>
    <property type="match status" value="1"/>
</dbReference>
<keyword evidence="1 2" id="KW-0539">Nucleus</keyword>
<dbReference type="SMART" id="SM00389">
    <property type="entry name" value="HOX"/>
    <property type="match status" value="1"/>
</dbReference>
<proteinExistence type="predicted"/>
<dbReference type="GO" id="GO:0005634">
    <property type="term" value="C:nucleus"/>
    <property type="evidence" value="ECO:0007669"/>
    <property type="project" value="UniProtKB-SubCell"/>
</dbReference>
<name>A0A1X2IPD4_9FUNG</name>
<feature type="region of interest" description="Disordered" evidence="3">
    <location>
        <begin position="1"/>
        <end position="48"/>
    </location>
</feature>
<feature type="region of interest" description="Disordered" evidence="3">
    <location>
        <begin position="69"/>
        <end position="117"/>
    </location>
</feature>
<organism evidence="5 6">
    <name type="scientific">Absidia repens</name>
    <dbReference type="NCBI Taxonomy" id="90262"/>
    <lineage>
        <taxon>Eukaryota</taxon>
        <taxon>Fungi</taxon>
        <taxon>Fungi incertae sedis</taxon>
        <taxon>Mucoromycota</taxon>
        <taxon>Mucoromycotina</taxon>
        <taxon>Mucoromycetes</taxon>
        <taxon>Mucorales</taxon>
        <taxon>Cunninghamellaceae</taxon>
        <taxon>Absidia</taxon>
    </lineage>
</organism>
<keyword evidence="6" id="KW-1185">Reference proteome</keyword>
<feature type="domain" description="Homeobox" evidence="4">
    <location>
        <begin position="14"/>
        <end position="74"/>
    </location>
</feature>
<evidence type="ECO:0000256" key="1">
    <source>
        <dbReference type="PROSITE-ProRule" id="PRU00108"/>
    </source>
</evidence>
<evidence type="ECO:0000313" key="6">
    <source>
        <dbReference type="Proteomes" id="UP000193560"/>
    </source>
</evidence>
<dbReference type="InterPro" id="IPR001356">
    <property type="entry name" value="HD"/>
</dbReference>
<evidence type="ECO:0000256" key="2">
    <source>
        <dbReference type="RuleBase" id="RU000682"/>
    </source>
</evidence>
<dbReference type="PROSITE" id="PS50071">
    <property type="entry name" value="HOMEOBOX_2"/>
    <property type="match status" value="1"/>
</dbReference>
<sequence>MSLRTTPPPEIMLKTTAQRRARINPELKSKLEEEYKKNSKPNKSEKHRIAFAFDMTDDNVHFWFQNRRARASRESKKRKASSDHGDSGTAKRISSHQTDHQASHDSQASSPSCHPTAVQQKDFTTIPSVIAPRPRLPSIVALFDSQGGSLNSTSAPLAHPPTYASLVSSYFHHPPYGIESSYLAWQVSQSLPSSE</sequence>
<protein>
    <recommendedName>
        <fullName evidence="4">Homeobox domain-containing protein</fullName>
    </recommendedName>
</protein>
<feature type="compositionally biased region" description="Basic residues" evidence="3">
    <location>
        <begin position="69"/>
        <end position="79"/>
    </location>
</feature>
<keyword evidence="1 2" id="KW-0371">Homeobox</keyword>
<keyword evidence="1 2" id="KW-0238">DNA-binding</keyword>
<feature type="DNA-binding region" description="Homeobox" evidence="1">
    <location>
        <begin position="16"/>
        <end position="75"/>
    </location>
</feature>
<dbReference type="InterPro" id="IPR009057">
    <property type="entry name" value="Homeodomain-like_sf"/>
</dbReference>
<comment type="subcellular location">
    <subcellularLocation>
        <location evidence="1 2">Nucleus</location>
    </subcellularLocation>
</comment>
<dbReference type="SUPFAM" id="SSF46689">
    <property type="entry name" value="Homeodomain-like"/>
    <property type="match status" value="1"/>
</dbReference>
<dbReference type="CDD" id="cd00086">
    <property type="entry name" value="homeodomain"/>
    <property type="match status" value="1"/>
</dbReference>
<dbReference type="Proteomes" id="UP000193560">
    <property type="component" value="Unassembled WGS sequence"/>
</dbReference>
<dbReference type="GO" id="GO:0003677">
    <property type="term" value="F:DNA binding"/>
    <property type="evidence" value="ECO:0007669"/>
    <property type="project" value="UniProtKB-UniRule"/>
</dbReference>
<dbReference type="EMBL" id="MCGE01000007">
    <property type="protein sequence ID" value="ORZ19391.1"/>
    <property type="molecule type" value="Genomic_DNA"/>
</dbReference>